<dbReference type="EMBL" id="JADBEJ010000006">
    <property type="protein sequence ID" value="MBE1580395.1"/>
    <property type="molecule type" value="Genomic_DNA"/>
</dbReference>
<accession>A0ABR9LIU0</accession>
<keyword evidence="2" id="KW-1185">Reference proteome</keyword>
<dbReference type="RefSeq" id="WP_192746962.1">
    <property type="nucleotide sequence ID" value="NZ_JADBEJ010000006.1"/>
</dbReference>
<protein>
    <submittedName>
        <fullName evidence="1">DsDNA-specific endonuclease/ATPase MutS2</fullName>
    </submittedName>
</protein>
<keyword evidence="1" id="KW-0255">Endonuclease</keyword>
<reference evidence="1 2" key="1">
    <citation type="submission" date="2020-10" db="EMBL/GenBank/DDBJ databases">
        <title>Sequencing the genomes of 1000 actinobacteria strains.</title>
        <authorList>
            <person name="Klenk H.-P."/>
        </authorList>
    </citation>
    <scope>NUCLEOTIDE SEQUENCE [LARGE SCALE GENOMIC DNA]</scope>
    <source>
        <strain evidence="1 2">DSM 46661</strain>
    </source>
</reference>
<keyword evidence="1" id="KW-0540">Nuclease</keyword>
<proteinExistence type="predicted"/>
<organism evidence="1 2">
    <name type="scientific">Amycolatopsis roodepoortensis</name>
    <dbReference type="NCBI Taxonomy" id="700274"/>
    <lineage>
        <taxon>Bacteria</taxon>
        <taxon>Bacillati</taxon>
        <taxon>Actinomycetota</taxon>
        <taxon>Actinomycetes</taxon>
        <taxon>Pseudonocardiales</taxon>
        <taxon>Pseudonocardiaceae</taxon>
        <taxon>Amycolatopsis</taxon>
    </lineage>
</organism>
<dbReference type="GO" id="GO:0004519">
    <property type="term" value="F:endonuclease activity"/>
    <property type="evidence" value="ECO:0007669"/>
    <property type="project" value="UniProtKB-KW"/>
</dbReference>
<evidence type="ECO:0000313" key="1">
    <source>
        <dbReference type="EMBL" id="MBE1580395.1"/>
    </source>
</evidence>
<sequence>MSHSIDPARERADHLALANTLALRYHELVLRPEPLAGTDHIAAAALATAIADHLERHADTVDAATAAAVRYAATRARTEARGHDEAAWTDQAVRHALGALLNEVTAR</sequence>
<name>A0ABR9LIU0_9PSEU</name>
<gene>
    <name evidence="1" type="ORF">H4W30_007476</name>
</gene>
<dbReference type="Proteomes" id="UP000656548">
    <property type="component" value="Unassembled WGS sequence"/>
</dbReference>
<comment type="caution">
    <text evidence="1">The sequence shown here is derived from an EMBL/GenBank/DDBJ whole genome shotgun (WGS) entry which is preliminary data.</text>
</comment>
<evidence type="ECO:0000313" key="2">
    <source>
        <dbReference type="Proteomes" id="UP000656548"/>
    </source>
</evidence>
<keyword evidence="1" id="KW-0378">Hydrolase</keyword>